<evidence type="ECO:0000313" key="2">
    <source>
        <dbReference type="Proteomes" id="UP001589870"/>
    </source>
</evidence>
<evidence type="ECO:0000313" key="1">
    <source>
        <dbReference type="EMBL" id="MFC0861951.1"/>
    </source>
</evidence>
<dbReference type="EC" id="2.1.1.222" evidence="1"/>
<dbReference type="EMBL" id="JBHMQT010000009">
    <property type="protein sequence ID" value="MFC0861951.1"/>
    <property type="molecule type" value="Genomic_DNA"/>
</dbReference>
<accession>A0ABV6U478</accession>
<organism evidence="1 2">
    <name type="scientific">Sphaerimonospora cavernae</name>
    <dbReference type="NCBI Taxonomy" id="1740611"/>
    <lineage>
        <taxon>Bacteria</taxon>
        <taxon>Bacillati</taxon>
        <taxon>Actinomycetota</taxon>
        <taxon>Actinomycetes</taxon>
        <taxon>Streptosporangiales</taxon>
        <taxon>Streptosporangiaceae</taxon>
        <taxon>Sphaerimonospora</taxon>
    </lineage>
</organism>
<keyword evidence="2" id="KW-1185">Reference proteome</keyword>
<dbReference type="Proteomes" id="UP001589870">
    <property type="component" value="Unassembled WGS sequence"/>
</dbReference>
<comment type="caution">
    <text evidence="1">The sequence shown here is derived from an EMBL/GenBank/DDBJ whole genome shotgun (WGS) entry which is preliminary data.</text>
</comment>
<proteinExistence type="predicted"/>
<dbReference type="GO" id="GO:0061542">
    <property type="term" value="F:3-demethylubiquinol 3-O-methyltransferase activity"/>
    <property type="evidence" value="ECO:0007669"/>
    <property type="project" value="UniProtKB-EC"/>
</dbReference>
<dbReference type="Pfam" id="PF13489">
    <property type="entry name" value="Methyltransf_23"/>
    <property type="match status" value="1"/>
</dbReference>
<dbReference type="Gene3D" id="3.40.50.150">
    <property type="entry name" value="Vaccinia Virus protein VP39"/>
    <property type="match status" value="1"/>
</dbReference>
<dbReference type="CDD" id="cd02440">
    <property type="entry name" value="AdoMet_MTases"/>
    <property type="match status" value="1"/>
</dbReference>
<dbReference type="SUPFAM" id="SSF53335">
    <property type="entry name" value="S-adenosyl-L-methionine-dependent methyltransferases"/>
    <property type="match status" value="1"/>
</dbReference>
<keyword evidence="1" id="KW-0808">Transferase</keyword>
<reference evidence="1 2" key="1">
    <citation type="submission" date="2024-09" db="EMBL/GenBank/DDBJ databases">
        <authorList>
            <person name="Sun Q."/>
            <person name="Mori K."/>
        </authorList>
    </citation>
    <scope>NUCLEOTIDE SEQUENCE [LARGE SCALE GENOMIC DNA]</scope>
    <source>
        <strain evidence="1 2">TBRC 1851</strain>
    </source>
</reference>
<dbReference type="GO" id="GO:0102208">
    <property type="term" value="F:2-polyprenyl-6-hydroxyphenol methylase activity"/>
    <property type="evidence" value="ECO:0007669"/>
    <property type="project" value="UniProtKB-EC"/>
</dbReference>
<sequence>MSSQVQWSSVDQRVDQDDVFSQRIREQWTDQLGRRLDILIAGCGRDGVLDVGRHEPRVCGVDEDLPPLRAHAVDRKDLDEVHLGDLRLVPLQPRTFDVVYVSFLLERVRNAELVLDRLVAALRPGGLLLLKMRDRRSAYGFCARLCDRAASRWLRRMLWRGLSPAESVGPLPAVYEPLASREGLQAFCLTRGLMIAEDYSAVSGPARQGPHPGLVGAVCRAVAALSRGRLNGTEDEIAMVIRRPQNHFARLI</sequence>
<gene>
    <name evidence="1" type="ORF">ACFHYQ_06555</name>
</gene>
<dbReference type="GO" id="GO:0032259">
    <property type="term" value="P:methylation"/>
    <property type="evidence" value="ECO:0007669"/>
    <property type="project" value="UniProtKB-KW"/>
</dbReference>
<dbReference type="RefSeq" id="WP_394300174.1">
    <property type="nucleotide sequence ID" value="NZ_JBHMQT010000009.1"/>
</dbReference>
<protein>
    <submittedName>
        <fullName evidence="1">Class I SAM-dependent methyltransferase</fullName>
        <ecNumber evidence="1">2.1.1.222</ecNumber>
        <ecNumber evidence="1">2.1.1.64</ecNumber>
    </submittedName>
</protein>
<dbReference type="InterPro" id="IPR029063">
    <property type="entry name" value="SAM-dependent_MTases_sf"/>
</dbReference>
<name>A0ABV6U478_9ACTN</name>
<keyword evidence="1" id="KW-0489">Methyltransferase</keyword>
<dbReference type="EC" id="2.1.1.64" evidence="1"/>